<keyword evidence="2" id="KW-0614">Plasmid</keyword>
<name>A0A4P7D6F3_9BURK</name>
<evidence type="ECO:0000313" key="3">
    <source>
        <dbReference type="Proteomes" id="UP000295727"/>
    </source>
</evidence>
<dbReference type="Pfam" id="PF08867">
    <property type="entry name" value="FRG"/>
    <property type="match status" value="1"/>
</dbReference>
<evidence type="ECO:0000259" key="1">
    <source>
        <dbReference type="SMART" id="SM00901"/>
    </source>
</evidence>
<keyword evidence="3" id="KW-1185">Reference proteome</keyword>
<dbReference type="KEGG" id="ppai:E1956_45425"/>
<dbReference type="Proteomes" id="UP000295727">
    <property type="component" value="Plasmid unnamed1"/>
</dbReference>
<dbReference type="OrthoDB" id="9816036at2"/>
<dbReference type="AlphaFoldDB" id="A0A4P7D6F3"/>
<gene>
    <name evidence="2" type="ORF">E1956_45425</name>
</gene>
<feature type="domain" description="FRG" evidence="1">
    <location>
        <begin position="32"/>
        <end position="135"/>
    </location>
</feature>
<protein>
    <submittedName>
        <fullName evidence="2">FRG domain-containing protein</fullName>
    </submittedName>
</protein>
<dbReference type="InterPro" id="IPR014966">
    <property type="entry name" value="FRG-dom"/>
</dbReference>
<evidence type="ECO:0000313" key="2">
    <source>
        <dbReference type="EMBL" id="QBR04346.1"/>
    </source>
</evidence>
<dbReference type="SMART" id="SM00901">
    <property type="entry name" value="FRG"/>
    <property type="match status" value="1"/>
</dbReference>
<accession>A0A4P7D6F3</accession>
<dbReference type="RefSeq" id="WP_134760640.1">
    <property type="nucleotide sequence ID" value="NZ_CP038152.1"/>
</dbReference>
<sequence>MRIASSIGTASNLEEYLSLVNRQVESHGAPFGTNAYLFRGQADEAWPLAPGIERHRRVSASTENRMLEEFKRRAVPYVESSHSLSDLDWLSIAQHHGMPTRLLDWTANALCALWFAIHKPVELVETPGLRCAAVWMLLCRTDDWIRDDERGAPLQIRGTKLFEPAHISRRICAQDGFFTVRAREPSGSNSRLMPLDVDPGYCEMLGYIKVPSTSFGLVRGQLQVEGITLATLFPDLDGVARAVAATHCYPDDQMQIAGEMR</sequence>
<geneLocation type="plasmid" evidence="2 3">
    <name>unnamed1</name>
</geneLocation>
<proteinExistence type="predicted"/>
<reference evidence="2 3" key="1">
    <citation type="submission" date="2019-03" db="EMBL/GenBank/DDBJ databases">
        <title>Paraburkholderia sp. 7MH5, isolated from subtropical forest soil.</title>
        <authorList>
            <person name="Gao Z.-H."/>
            <person name="Qiu L.-H."/>
        </authorList>
    </citation>
    <scope>NUCLEOTIDE SEQUENCE [LARGE SCALE GENOMIC DNA]</scope>
    <source>
        <strain evidence="2 3">7MH5</strain>
        <plasmid evidence="2 3">unnamed1</plasmid>
    </source>
</reference>
<organism evidence="2 3">
    <name type="scientific">Paraburkholderia pallida</name>
    <dbReference type="NCBI Taxonomy" id="2547399"/>
    <lineage>
        <taxon>Bacteria</taxon>
        <taxon>Pseudomonadati</taxon>
        <taxon>Pseudomonadota</taxon>
        <taxon>Betaproteobacteria</taxon>
        <taxon>Burkholderiales</taxon>
        <taxon>Burkholderiaceae</taxon>
        <taxon>Paraburkholderia</taxon>
    </lineage>
</organism>
<dbReference type="EMBL" id="CP038152">
    <property type="protein sequence ID" value="QBR04346.1"/>
    <property type="molecule type" value="Genomic_DNA"/>
</dbReference>